<feature type="signal peptide" evidence="1">
    <location>
        <begin position="1"/>
        <end position="24"/>
    </location>
</feature>
<evidence type="ECO:0000256" key="1">
    <source>
        <dbReference type="SAM" id="SignalP"/>
    </source>
</evidence>
<dbReference type="EMBL" id="CP102480">
    <property type="protein sequence ID" value="UUX50045.1"/>
    <property type="molecule type" value="Genomic_DNA"/>
</dbReference>
<evidence type="ECO:0000313" key="2">
    <source>
        <dbReference type="EMBL" id="UUX50045.1"/>
    </source>
</evidence>
<protein>
    <recommendedName>
        <fullName evidence="4">Lipoprotein</fullName>
    </recommendedName>
</protein>
<dbReference type="NCBIfam" id="NF047637">
    <property type="entry name" value="lipo_CC0125"/>
    <property type="match status" value="1"/>
</dbReference>
<evidence type="ECO:0008006" key="4">
    <source>
        <dbReference type="Google" id="ProtNLM"/>
    </source>
</evidence>
<proteinExistence type="predicted"/>
<sequence>MENRNPGCTRSVLASLAVTFFLLAGCTTPTPYAPATDRFGYRENAIESDRFRVSFRGNSATDRETVETYLLYRAAELTLEKGGTFFTVVARDLEKNKRYVHHTYYPFAYSGYGAYGYHGGYYFRSSFAHGTSDSIAITRYEAIAEIVIGGEELRTDGPSAYDAREVLENIGPRVERPRN</sequence>
<evidence type="ECO:0000313" key="3">
    <source>
        <dbReference type="Proteomes" id="UP001060336"/>
    </source>
</evidence>
<reference evidence="2" key="1">
    <citation type="submission" date="2022-08" db="EMBL/GenBank/DDBJ databases">
        <title>Nisaea acidiphila sp. nov., isolated from a marine algal debris and emended description of the genus Nisaea Urios et al. 2008.</title>
        <authorList>
            <person name="Kwon K."/>
        </authorList>
    </citation>
    <scope>NUCLEOTIDE SEQUENCE</scope>
    <source>
        <strain evidence="2">MEBiC11861</strain>
    </source>
</reference>
<organism evidence="2 3">
    <name type="scientific">Nisaea acidiphila</name>
    <dbReference type="NCBI Taxonomy" id="1862145"/>
    <lineage>
        <taxon>Bacteria</taxon>
        <taxon>Pseudomonadati</taxon>
        <taxon>Pseudomonadota</taxon>
        <taxon>Alphaproteobacteria</taxon>
        <taxon>Rhodospirillales</taxon>
        <taxon>Thalassobaculaceae</taxon>
        <taxon>Nisaea</taxon>
    </lineage>
</organism>
<accession>A0A9J7AX62</accession>
<dbReference type="Proteomes" id="UP001060336">
    <property type="component" value="Chromosome"/>
</dbReference>
<gene>
    <name evidence="2" type="ORF">NUH88_21985</name>
</gene>
<name>A0A9J7AX62_9PROT</name>
<dbReference type="RefSeq" id="WP_257769032.1">
    <property type="nucleotide sequence ID" value="NZ_CP102480.1"/>
</dbReference>
<dbReference type="KEGG" id="naci:NUH88_21985"/>
<keyword evidence="3" id="KW-1185">Reference proteome</keyword>
<dbReference type="PROSITE" id="PS51257">
    <property type="entry name" value="PROKAR_LIPOPROTEIN"/>
    <property type="match status" value="1"/>
</dbReference>
<keyword evidence="1" id="KW-0732">Signal</keyword>
<dbReference type="AlphaFoldDB" id="A0A9J7AX62"/>
<feature type="chain" id="PRO_5039907410" description="Lipoprotein" evidence="1">
    <location>
        <begin position="25"/>
        <end position="179"/>
    </location>
</feature>